<evidence type="ECO:0000313" key="1">
    <source>
        <dbReference type="EMBL" id="VAW79346.1"/>
    </source>
</evidence>
<evidence type="ECO:0008006" key="2">
    <source>
        <dbReference type="Google" id="ProtNLM"/>
    </source>
</evidence>
<dbReference type="EMBL" id="UOFL01000171">
    <property type="protein sequence ID" value="VAW79346.1"/>
    <property type="molecule type" value="Genomic_DNA"/>
</dbReference>
<accession>A0A3B0ZF66</accession>
<reference evidence="1" key="1">
    <citation type="submission" date="2018-06" db="EMBL/GenBank/DDBJ databases">
        <authorList>
            <person name="Zhirakovskaya E."/>
        </authorList>
    </citation>
    <scope>NUCLEOTIDE SEQUENCE</scope>
</reference>
<proteinExistence type="predicted"/>
<organism evidence="1">
    <name type="scientific">hydrothermal vent metagenome</name>
    <dbReference type="NCBI Taxonomy" id="652676"/>
    <lineage>
        <taxon>unclassified sequences</taxon>
        <taxon>metagenomes</taxon>
        <taxon>ecological metagenomes</taxon>
    </lineage>
</organism>
<sequence length="291" mass="32643">MHNIFKFLLLVCAGNIVVACDSTPKTPTIPDGPAASINAVFKGLADNRPDFVWIAMPKSYQNDVNQLVGKWASLTEEDIYNSYMSLVKRFSIAVKQKRGMILNTIMKMAPPGKRKQLGPMVDAFITMLNEITNSQIMHHKKMVNANVGKFISLHGSTLMKSFMKINTRAKTGIDRLTSTKIVQVSVTGDEAKLDIVKNGKPSGRPKVFVKIEGRWVPSDIQRHWNKQIARVNRRLDKAKASATSNNDKLRKTLPMLESFVKSFEDVKNEAQLASFPMRVMLLGQQLKSLVR</sequence>
<dbReference type="AlphaFoldDB" id="A0A3B0ZF66"/>
<dbReference type="PROSITE" id="PS51257">
    <property type="entry name" value="PROKAR_LIPOPROTEIN"/>
    <property type="match status" value="1"/>
</dbReference>
<gene>
    <name evidence="1" type="ORF">MNBD_GAMMA12-480</name>
</gene>
<protein>
    <recommendedName>
        <fullName evidence="2">Lipoprotein</fullName>
    </recommendedName>
</protein>
<name>A0A3B0ZF66_9ZZZZ</name>